<keyword evidence="7" id="KW-0812">Transmembrane</keyword>
<evidence type="ECO:0000259" key="9">
    <source>
        <dbReference type="SMART" id="SM00848"/>
    </source>
</evidence>
<keyword evidence="11" id="KW-1185">Reference proteome</keyword>
<evidence type="ECO:0000256" key="4">
    <source>
        <dbReference type="ARBA" id="ARBA00022807"/>
    </source>
</evidence>
<dbReference type="InterPro" id="IPR025660">
    <property type="entry name" value="Pept_his_AS"/>
</dbReference>
<gene>
    <name evidence="10" type="ORF">KIW84_015289</name>
</gene>
<keyword evidence="7" id="KW-0472">Membrane</keyword>
<dbReference type="OrthoDB" id="498368at2759"/>
<dbReference type="AlphaFoldDB" id="A0A9D5H0J1"/>
<dbReference type="GO" id="GO:0008234">
    <property type="term" value="F:cysteine-type peptidase activity"/>
    <property type="evidence" value="ECO:0007669"/>
    <property type="project" value="UniProtKB-KW"/>
</dbReference>
<evidence type="ECO:0000256" key="1">
    <source>
        <dbReference type="ARBA" id="ARBA00008455"/>
    </source>
</evidence>
<dbReference type="Pfam" id="PF00112">
    <property type="entry name" value="Peptidase_C1"/>
    <property type="match status" value="1"/>
</dbReference>
<dbReference type="SMART" id="SM00645">
    <property type="entry name" value="Pept_C1"/>
    <property type="match status" value="1"/>
</dbReference>
<keyword evidence="6" id="KW-0325">Glycoprotein</keyword>
<evidence type="ECO:0000256" key="2">
    <source>
        <dbReference type="ARBA" id="ARBA00022670"/>
    </source>
</evidence>
<keyword evidence="2" id="KW-0645">Protease</keyword>
<dbReference type="SUPFAM" id="SSF54001">
    <property type="entry name" value="Cysteine proteinases"/>
    <property type="match status" value="1"/>
</dbReference>
<feature type="domain" description="Cathepsin propeptide inhibitor" evidence="9">
    <location>
        <begin position="72"/>
        <end position="131"/>
    </location>
</feature>
<dbReference type="InterPro" id="IPR000169">
    <property type="entry name" value="Pept_cys_AS"/>
</dbReference>
<feature type="transmembrane region" description="Helical" evidence="7">
    <location>
        <begin position="9"/>
        <end position="26"/>
    </location>
</feature>
<protein>
    <submittedName>
        <fullName evidence="10">Uncharacterized protein</fullName>
    </submittedName>
</protein>
<dbReference type="Pfam" id="PF08246">
    <property type="entry name" value="Inhibitor_I29"/>
    <property type="match status" value="1"/>
</dbReference>
<evidence type="ECO:0000256" key="7">
    <source>
        <dbReference type="SAM" id="Phobius"/>
    </source>
</evidence>
<dbReference type="SMART" id="SM00848">
    <property type="entry name" value="Inhibitor_I29"/>
    <property type="match status" value="1"/>
</dbReference>
<keyword evidence="7" id="KW-1133">Transmembrane helix</keyword>
<dbReference type="CDD" id="cd02248">
    <property type="entry name" value="Peptidase_C1A"/>
    <property type="match status" value="1"/>
</dbReference>
<dbReference type="FunFam" id="3.90.70.10:FF:000332">
    <property type="entry name" value="Cathepsin L1"/>
    <property type="match status" value="1"/>
</dbReference>
<keyword evidence="3" id="KW-0378">Hydrolase</keyword>
<dbReference type="InterPro" id="IPR038765">
    <property type="entry name" value="Papain-like_cys_pep_sf"/>
</dbReference>
<proteinExistence type="inferred from homology"/>
<evidence type="ECO:0000256" key="3">
    <source>
        <dbReference type="ARBA" id="ARBA00022801"/>
    </source>
</evidence>
<feature type="domain" description="Peptidase C1A papain C-terminal" evidence="8">
    <location>
        <begin position="160"/>
        <end position="377"/>
    </location>
</feature>
<keyword evidence="5" id="KW-1015">Disulfide bond</keyword>
<dbReference type="Gramene" id="Psat01G0528900-T1">
    <property type="protein sequence ID" value="KAI5447782.1"/>
    <property type="gene ID" value="KIW84_015289"/>
</dbReference>
<dbReference type="PROSITE" id="PS00139">
    <property type="entry name" value="THIOL_PROTEASE_CYS"/>
    <property type="match status" value="1"/>
</dbReference>
<dbReference type="Gene3D" id="3.90.70.10">
    <property type="entry name" value="Cysteine proteinases"/>
    <property type="match status" value="1"/>
</dbReference>
<evidence type="ECO:0000259" key="8">
    <source>
        <dbReference type="SMART" id="SM00645"/>
    </source>
</evidence>
<evidence type="ECO:0000313" key="10">
    <source>
        <dbReference type="EMBL" id="KAI5447782.1"/>
    </source>
</evidence>
<dbReference type="InterPro" id="IPR013201">
    <property type="entry name" value="Prot_inhib_I29"/>
</dbReference>
<keyword evidence="4" id="KW-0788">Thiol protease</keyword>
<dbReference type="PROSITE" id="PS00639">
    <property type="entry name" value="THIOL_PROTEASE_HIS"/>
    <property type="match status" value="1"/>
</dbReference>
<dbReference type="InterPro" id="IPR013128">
    <property type="entry name" value="Peptidase_C1A"/>
</dbReference>
<evidence type="ECO:0000256" key="6">
    <source>
        <dbReference type="ARBA" id="ARBA00023180"/>
    </source>
</evidence>
<comment type="caution">
    <text evidence="10">The sequence shown here is derived from an EMBL/GenBank/DDBJ whole genome shotgun (WGS) entry which is preliminary data.</text>
</comment>
<organism evidence="10 11">
    <name type="scientific">Pisum sativum</name>
    <name type="common">Garden pea</name>
    <name type="synonym">Lathyrus oleraceus</name>
    <dbReference type="NCBI Taxonomy" id="3888"/>
    <lineage>
        <taxon>Eukaryota</taxon>
        <taxon>Viridiplantae</taxon>
        <taxon>Streptophyta</taxon>
        <taxon>Embryophyta</taxon>
        <taxon>Tracheophyta</taxon>
        <taxon>Spermatophyta</taxon>
        <taxon>Magnoliopsida</taxon>
        <taxon>eudicotyledons</taxon>
        <taxon>Gunneridae</taxon>
        <taxon>Pentapetalae</taxon>
        <taxon>rosids</taxon>
        <taxon>fabids</taxon>
        <taxon>Fabales</taxon>
        <taxon>Fabaceae</taxon>
        <taxon>Papilionoideae</taxon>
        <taxon>50 kb inversion clade</taxon>
        <taxon>NPAAA clade</taxon>
        <taxon>Hologalegina</taxon>
        <taxon>IRL clade</taxon>
        <taxon>Fabeae</taxon>
        <taxon>Lathyrus</taxon>
    </lineage>
</organism>
<dbReference type="GO" id="GO:0006508">
    <property type="term" value="P:proteolysis"/>
    <property type="evidence" value="ECO:0007669"/>
    <property type="project" value="UniProtKB-KW"/>
</dbReference>
<dbReference type="Proteomes" id="UP001058974">
    <property type="component" value="Chromosome 1"/>
</dbReference>
<dbReference type="InterPro" id="IPR000668">
    <property type="entry name" value="Peptidase_C1A_C"/>
</dbReference>
<reference evidence="10 11" key="1">
    <citation type="journal article" date="2022" name="Nat. Genet.">
        <title>Improved pea reference genome and pan-genome highlight genomic features and evolutionary characteristics.</title>
        <authorList>
            <person name="Yang T."/>
            <person name="Liu R."/>
            <person name="Luo Y."/>
            <person name="Hu S."/>
            <person name="Wang D."/>
            <person name="Wang C."/>
            <person name="Pandey M.K."/>
            <person name="Ge S."/>
            <person name="Xu Q."/>
            <person name="Li N."/>
            <person name="Li G."/>
            <person name="Huang Y."/>
            <person name="Saxena R.K."/>
            <person name="Ji Y."/>
            <person name="Li M."/>
            <person name="Yan X."/>
            <person name="He Y."/>
            <person name="Liu Y."/>
            <person name="Wang X."/>
            <person name="Xiang C."/>
            <person name="Varshney R.K."/>
            <person name="Ding H."/>
            <person name="Gao S."/>
            <person name="Zong X."/>
        </authorList>
    </citation>
    <scope>NUCLEOTIDE SEQUENCE [LARGE SCALE GENOMIC DNA]</scope>
    <source>
        <strain evidence="10 11">cv. Zhongwan 6</strain>
    </source>
</reference>
<accession>A0A9D5H0J1</accession>
<sequence length="379" mass="42570">MRISYTSNRFRFFIVFTACLCIYFAIQKNKTHENKDIVSTSSRLEIPTSKYTSFLGPKLDKLPNKDGAKKLFEQWKKDHGRVYNDQQEKEKKFKIFVSNLKYIVETNAKRDSPHSALLGLTNFADLSFTEFKERYMTMKTDTLDIANDDDVVHDVACSDPPSTLDWRSRGAVTPVKHQGDCGCCWAFSTIGAIEGIVAIKTGKLIPLSEQELLDCEPDGDCDGGLVRTAFNWVIGNRGIATQDDYRYRASKGVCRASQIPNSATSGINSNQLVERSDRGLLCAVAKQPLSVSIYADSPSFQLYTHGIFRGDDCPLDILNVTHGMVLVGYNSVDNEDYWIVKNSHGTTWGMEGYMWIKRNTNKKYGVCAINGHAFSPIKQ</sequence>
<dbReference type="PANTHER" id="PTHR12411">
    <property type="entry name" value="CYSTEINE PROTEASE FAMILY C1-RELATED"/>
    <property type="match status" value="1"/>
</dbReference>
<dbReference type="PRINTS" id="PR00705">
    <property type="entry name" value="PAPAIN"/>
</dbReference>
<evidence type="ECO:0000256" key="5">
    <source>
        <dbReference type="ARBA" id="ARBA00023157"/>
    </source>
</evidence>
<dbReference type="EMBL" id="JAMSHJ010000001">
    <property type="protein sequence ID" value="KAI5447782.1"/>
    <property type="molecule type" value="Genomic_DNA"/>
</dbReference>
<dbReference type="InterPro" id="IPR039417">
    <property type="entry name" value="Peptidase_C1A_papain-like"/>
</dbReference>
<comment type="similarity">
    <text evidence="1">Belongs to the peptidase C1 family.</text>
</comment>
<name>A0A9D5H0J1_PEA</name>
<evidence type="ECO:0000313" key="11">
    <source>
        <dbReference type="Proteomes" id="UP001058974"/>
    </source>
</evidence>